<name>A0ABM7W0P4_9ENTR</name>
<dbReference type="Proteomes" id="UP001320460">
    <property type="component" value="Chromosome"/>
</dbReference>
<sequence>MGCFCGTENFFLRIIFQPGIDLIINIFYTHQTLTLTSSTLQLIWNCPGLTGNFFYLRKNIRNRIDRFTVVHVKMTGNFLSAHPTIFRHHPIGN</sequence>
<dbReference type="EMBL" id="AP025334">
    <property type="protein sequence ID" value="BDD53111.1"/>
    <property type="molecule type" value="Genomic_DNA"/>
</dbReference>
<organism evidence="1 2">
    <name type="scientific">Phytobacter diazotrophicus</name>
    <dbReference type="NCBI Taxonomy" id="395631"/>
    <lineage>
        <taxon>Bacteria</taxon>
        <taxon>Pseudomonadati</taxon>
        <taxon>Pseudomonadota</taxon>
        <taxon>Gammaproteobacteria</taxon>
        <taxon>Enterobacterales</taxon>
        <taxon>Enterobacteriaceae</taxon>
        <taxon>Phytobacter</taxon>
    </lineage>
</organism>
<gene>
    <name evidence="1" type="ORF">PDTA9734_45980</name>
</gene>
<accession>A0ABM7W0P4</accession>
<protein>
    <submittedName>
        <fullName evidence="1">Uncharacterized protein</fullName>
    </submittedName>
</protein>
<keyword evidence="2" id="KW-1185">Reference proteome</keyword>
<proteinExistence type="predicted"/>
<evidence type="ECO:0000313" key="2">
    <source>
        <dbReference type="Proteomes" id="UP001320460"/>
    </source>
</evidence>
<evidence type="ECO:0000313" key="1">
    <source>
        <dbReference type="EMBL" id="BDD53111.1"/>
    </source>
</evidence>
<reference evidence="1 2" key="1">
    <citation type="submission" date="2021-12" db="EMBL/GenBank/DDBJ databases">
        <title>Complete genome sequence of Phytobacter diazotrophicus TA9734.</title>
        <authorList>
            <person name="Kubota H."/>
            <person name="Nakayama Y."/>
            <person name="Ariyoshi T."/>
        </authorList>
    </citation>
    <scope>NUCLEOTIDE SEQUENCE [LARGE SCALE GENOMIC DNA]</scope>
    <source>
        <strain evidence="1 2">TA9734</strain>
    </source>
</reference>